<protein>
    <submittedName>
        <fullName evidence="2">Uncharacterized protein</fullName>
    </submittedName>
</protein>
<keyword evidence="1" id="KW-0812">Transmembrane</keyword>
<reference evidence="2" key="1">
    <citation type="submission" date="2024-03" db="EMBL/GenBank/DDBJ databases">
        <title>WGS assembly of Saponaria officinalis var. Norfolk2.</title>
        <authorList>
            <person name="Jenkins J."/>
            <person name="Shu S."/>
            <person name="Grimwood J."/>
            <person name="Barry K."/>
            <person name="Goodstein D."/>
            <person name="Schmutz J."/>
            <person name="Leebens-Mack J."/>
            <person name="Osbourn A."/>
        </authorList>
    </citation>
    <scope>NUCLEOTIDE SEQUENCE [LARGE SCALE GENOMIC DNA]</scope>
    <source>
        <strain evidence="2">JIC</strain>
    </source>
</reference>
<evidence type="ECO:0000313" key="2">
    <source>
        <dbReference type="EMBL" id="KAK9671954.1"/>
    </source>
</evidence>
<dbReference type="EMBL" id="JBDFQZ010000012">
    <property type="protein sequence ID" value="KAK9671954.1"/>
    <property type="molecule type" value="Genomic_DNA"/>
</dbReference>
<organism evidence="2 3">
    <name type="scientific">Saponaria officinalis</name>
    <name type="common">Common soapwort</name>
    <name type="synonym">Lychnis saponaria</name>
    <dbReference type="NCBI Taxonomy" id="3572"/>
    <lineage>
        <taxon>Eukaryota</taxon>
        <taxon>Viridiplantae</taxon>
        <taxon>Streptophyta</taxon>
        <taxon>Embryophyta</taxon>
        <taxon>Tracheophyta</taxon>
        <taxon>Spermatophyta</taxon>
        <taxon>Magnoliopsida</taxon>
        <taxon>eudicotyledons</taxon>
        <taxon>Gunneridae</taxon>
        <taxon>Pentapetalae</taxon>
        <taxon>Caryophyllales</taxon>
        <taxon>Caryophyllaceae</taxon>
        <taxon>Caryophylleae</taxon>
        <taxon>Saponaria</taxon>
    </lineage>
</organism>
<keyword evidence="1" id="KW-1133">Transmembrane helix</keyword>
<proteinExistence type="predicted"/>
<dbReference type="AlphaFoldDB" id="A0AAW1H7D2"/>
<gene>
    <name evidence="2" type="ORF">RND81_12G066000</name>
</gene>
<keyword evidence="3" id="KW-1185">Reference proteome</keyword>
<accession>A0AAW1H7D2</accession>
<feature type="transmembrane region" description="Helical" evidence="1">
    <location>
        <begin position="39"/>
        <end position="57"/>
    </location>
</feature>
<comment type="caution">
    <text evidence="2">The sequence shown here is derived from an EMBL/GenBank/DDBJ whole genome shotgun (WGS) entry which is preliminary data.</text>
</comment>
<evidence type="ECO:0000313" key="3">
    <source>
        <dbReference type="Proteomes" id="UP001443914"/>
    </source>
</evidence>
<name>A0AAW1H7D2_SAPOF</name>
<sequence length="124" mass="14412">MGRVCVVGPSNITPILPHLVQYIKANKSKTHTDSLRTPFLPSLVTFVFSLYYSLSFLSRRSPARIIIIIITTVLRRRHPSSDFPIFLHRLIIVHHHHKNSTITFPHRRIIKHHQHQSSVRLSLD</sequence>
<dbReference type="Proteomes" id="UP001443914">
    <property type="component" value="Unassembled WGS sequence"/>
</dbReference>
<keyword evidence="1" id="KW-0472">Membrane</keyword>
<evidence type="ECO:0000256" key="1">
    <source>
        <dbReference type="SAM" id="Phobius"/>
    </source>
</evidence>